<proteinExistence type="predicted"/>
<dbReference type="AlphaFoldDB" id="A0AA42BYK1"/>
<evidence type="ECO:0000313" key="2">
    <source>
        <dbReference type="EMBL" id="MCV7379031.1"/>
    </source>
</evidence>
<dbReference type="InterPro" id="IPR036866">
    <property type="entry name" value="RibonucZ/Hydroxyglut_hydro"/>
</dbReference>
<dbReference type="EMBL" id="MVHD01000037">
    <property type="protein sequence ID" value="OQZ89232.1"/>
    <property type="molecule type" value="Genomic_DNA"/>
</dbReference>
<dbReference type="InterPro" id="IPR001279">
    <property type="entry name" value="Metallo-B-lactamas"/>
</dbReference>
<dbReference type="Proteomes" id="UP001141650">
    <property type="component" value="Unassembled WGS sequence"/>
</dbReference>
<evidence type="ECO:0000313" key="5">
    <source>
        <dbReference type="Proteomes" id="UP001141650"/>
    </source>
</evidence>
<organism evidence="2 5">
    <name type="scientific">Mycobacterium alsense</name>
    <dbReference type="NCBI Taxonomy" id="324058"/>
    <lineage>
        <taxon>Bacteria</taxon>
        <taxon>Bacillati</taxon>
        <taxon>Actinomycetota</taxon>
        <taxon>Actinomycetes</taxon>
        <taxon>Mycobacteriales</taxon>
        <taxon>Mycobacteriaceae</taxon>
        <taxon>Mycobacterium</taxon>
    </lineage>
</organism>
<sequence length="267" mass="29138">MDITVTFVGNATTLIAAGGLTLLTDPNFLHRGQHAYLGYGLASRRLEEPALSIEELPPIDAIVLSHLHGDHWDRVAQRGLDHALPVVTTPHAAKRLRHRGFDQAVALSTWQRHTIIKGANTIHITSLPGRHAPVWARRLLPPVMGTMLEFVDADESVRRLYVSGDTLLVDELNEIPARFDAIDVGMLHLGGTRLPAGRRLPFGLTVTMDGRQGAELVAALALPEVIPIHFNDYGVFASPLADFVGEMQRRGFAERIITVGRGASVTV</sequence>
<comment type="caution">
    <text evidence="2">The sequence shown here is derived from an EMBL/GenBank/DDBJ whole genome shotgun (WGS) entry which is preliminary data.</text>
</comment>
<protein>
    <submittedName>
        <fullName evidence="2">MBL fold metallo-hydrolase</fullName>
    </submittedName>
</protein>
<dbReference type="RefSeq" id="WP_083139424.1">
    <property type="nucleotide sequence ID" value="NZ_JACKVH010000012.1"/>
</dbReference>
<reference evidence="3 4" key="1">
    <citation type="submission" date="2017-02" db="EMBL/GenBank/DDBJ databases">
        <title>The new phylogeny of genus Mycobacterium.</title>
        <authorList>
            <person name="Tortoli E."/>
            <person name="Trovato A."/>
            <person name="Cirillo D.M."/>
        </authorList>
    </citation>
    <scope>NUCLEOTIDE SEQUENCE [LARGE SCALE GENOMIC DNA]</scope>
    <source>
        <strain evidence="3 4">DSM 45230</strain>
    </source>
</reference>
<dbReference type="SUPFAM" id="SSF56281">
    <property type="entry name" value="Metallo-hydrolase/oxidoreductase"/>
    <property type="match status" value="1"/>
</dbReference>
<evidence type="ECO:0000259" key="1">
    <source>
        <dbReference type="Pfam" id="PF12706"/>
    </source>
</evidence>
<feature type="domain" description="Metallo-beta-lactamase" evidence="1">
    <location>
        <begin position="39"/>
        <end position="230"/>
    </location>
</feature>
<dbReference type="EMBL" id="JACKVH010000012">
    <property type="protein sequence ID" value="MCV7379031.1"/>
    <property type="molecule type" value="Genomic_DNA"/>
</dbReference>
<evidence type="ECO:0000313" key="4">
    <source>
        <dbReference type="Proteomes" id="UP000192319"/>
    </source>
</evidence>
<reference evidence="2" key="2">
    <citation type="submission" date="2020-07" db="EMBL/GenBank/DDBJ databases">
        <authorList>
            <person name="Pettersson B.M.F."/>
            <person name="Behra P.R.K."/>
            <person name="Ramesh M."/>
            <person name="Das S."/>
            <person name="Dasgupta S."/>
            <person name="Kirsebom L.A."/>
        </authorList>
    </citation>
    <scope>NUCLEOTIDE SEQUENCE</scope>
    <source>
        <strain evidence="2">CCUG 55640</strain>
    </source>
</reference>
<dbReference type="Gene3D" id="3.60.15.10">
    <property type="entry name" value="Ribonuclease Z/Hydroxyacylglutathione hydrolase-like"/>
    <property type="match status" value="1"/>
</dbReference>
<dbReference type="Pfam" id="PF12706">
    <property type="entry name" value="Lactamase_B_2"/>
    <property type="match status" value="1"/>
</dbReference>
<gene>
    <name evidence="3" type="ORF">BST11_18940</name>
    <name evidence="2" type="ORF">H7K38_10225</name>
</gene>
<accession>A0AA42BYK1</accession>
<evidence type="ECO:0000313" key="3">
    <source>
        <dbReference type="EMBL" id="OQZ89232.1"/>
    </source>
</evidence>
<dbReference type="InterPro" id="IPR050114">
    <property type="entry name" value="UPF0173_UPF0282_UlaG_hydrolase"/>
</dbReference>
<name>A0AA42BYK1_9MYCO</name>
<dbReference type="PANTHER" id="PTHR43546:SF7">
    <property type="entry name" value="METALLO-BETA-LACTAMASE DOMAIN-CONTAINING PROTEIN"/>
    <property type="match status" value="1"/>
</dbReference>
<reference evidence="2" key="3">
    <citation type="journal article" date="2022" name="BMC Genomics">
        <title>Comparative genome analysis of mycobacteria focusing on tRNA and non-coding RNA.</title>
        <authorList>
            <person name="Behra P.R.K."/>
            <person name="Pettersson B.M.F."/>
            <person name="Ramesh M."/>
            <person name="Das S."/>
            <person name="Dasgupta S."/>
            <person name="Kirsebom L.A."/>
        </authorList>
    </citation>
    <scope>NUCLEOTIDE SEQUENCE</scope>
    <source>
        <strain evidence="2">CCUG 55640</strain>
    </source>
</reference>
<dbReference type="PANTHER" id="PTHR43546">
    <property type="entry name" value="UPF0173 METAL-DEPENDENT HYDROLASE MJ1163-RELATED"/>
    <property type="match status" value="1"/>
</dbReference>
<dbReference type="Proteomes" id="UP000192319">
    <property type="component" value="Unassembled WGS sequence"/>
</dbReference>
<keyword evidence="4" id="KW-1185">Reference proteome</keyword>